<dbReference type="AlphaFoldDB" id="A0A2U3LH84"/>
<reference evidence="3" key="1">
    <citation type="submission" date="2018-02" db="EMBL/GenBank/DDBJ databases">
        <authorList>
            <person name="Hausmann B."/>
        </authorList>
    </citation>
    <scope>NUCLEOTIDE SEQUENCE [LARGE SCALE GENOMIC DNA]</scope>
    <source>
        <strain evidence="3">Peat soil MAG SbF1</strain>
    </source>
</reference>
<gene>
    <name evidence="2" type="ORF">SBF1_50126</name>
</gene>
<dbReference type="Proteomes" id="UP000238916">
    <property type="component" value="Unassembled WGS sequence"/>
</dbReference>
<accession>A0A2U3LH84</accession>
<name>A0A2U3LH84_9FIRM</name>
<dbReference type="EMBL" id="OMOF01000445">
    <property type="protein sequence ID" value="SPF51242.1"/>
    <property type="molecule type" value="Genomic_DNA"/>
</dbReference>
<feature type="compositionally biased region" description="Basic and acidic residues" evidence="1">
    <location>
        <begin position="42"/>
        <end position="51"/>
    </location>
</feature>
<evidence type="ECO:0000313" key="3">
    <source>
        <dbReference type="Proteomes" id="UP000238916"/>
    </source>
</evidence>
<sequence length="62" mass="7472">MDYEKLWSELRERLFTDAEKDISNDLKVHICIHVTEMMGEMEQDKKHESYRSELNAQESTRP</sequence>
<proteinExistence type="predicted"/>
<protein>
    <submittedName>
        <fullName evidence="2">Uncharacterized protein</fullName>
    </submittedName>
</protein>
<feature type="compositionally biased region" description="Polar residues" evidence="1">
    <location>
        <begin position="52"/>
        <end position="62"/>
    </location>
</feature>
<organism evidence="2 3">
    <name type="scientific">Candidatus Desulfosporosinus infrequens</name>
    <dbReference type="NCBI Taxonomy" id="2043169"/>
    <lineage>
        <taxon>Bacteria</taxon>
        <taxon>Bacillati</taxon>
        <taxon>Bacillota</taxon>
        <taxon>Clostridia</taxon>
        <taxon>Eubacteriales</taxon>
        <taxon>Desulfitobacteriaceae</taxon>
        <taxon>Desulfosporosinus</taxon>
    </lineage>
</organism>
<evidence type="ECO:0000256" key="1">
    <source>
        <dbReference type="SAM" id="MobiDB-lite"/>
    </source>
</evidence>
<evidence type="ECO:0000313" key="2">
    <source>
        <dbReference type="EMBL" id="SPF51242.1"/>
    </source>
</evidence>
<feature type="region of interest" description="Disordered" evidence="1">
    <location>
        <begin position="42"/>
        <end position="62"/>
    </location>
</feature>